<dbReference type="AlphaFoldDB" id="A0AAV0DYZ5"/>
<proteinExistence type="predicted"/>
<evidence type="ECO:0000313" key="2">
    <source>
        <dbReference type="EMBL" id="CAH9109297.1"/>
    </source>
</evidence>
<feature type="compositionally biased region" description="Low complexity" evidence="1">
    <location>
        <begin position="107"/>
        <end position="116"/>
    </location>
</feature>
<organism evidence="2 3">
    <name type="scientific">Cuscuta epithymum</name>
    <dbReference type="NCBI Taxonomy" id="186058"/>
    <lineage>
        <taxon>Eukaryota</taxon>
        <taxon>Viridiplantae</taxon>
        <taxon>Streptophyta</taxon>
        <taxon>Embryophyta</taxon>
        <taxon>Tracheophyta</taxon>
        <taxon>Spermatophyta</taxon>
        <taxon>Magnoliopsida</taxon>
        <taxon>eudicotyledons</taxon>
        <taxon>Gunneridae</taxon>
        <taxon>Pentapetalae</taxon>
        <taxon>asterids</taxon>
        <taxon>lamiids</taxon>
        <taxon>Solanales</taxon>
        <taxon>Convolvulaceae</taxon>
        <taxon>Cuscuteae</taxon>
        <taxon>Cuscuta</taxon>
        <taxon>Cuscuta subgen. Cuscuta</taxon>
    </lineage>
</organism>
<gene>
    <name evidence="2" type="ORF">CEPIT_LOCUS18659</name>
</gene>
<dbReference type="Proteomes" id="UP001152523">
    <property type="component" value="Unassembled WGS sequence"/>
</dbReference>
<accession>A0AAV0DYZ5</accession>
<comment type="caution">
    <text evidence="2">The sequence shown here is derived from an EMBL/GenBank/DDBJ whole genome shotgun (WGS) entry which is preliminary data.</text>
</comment>
<evidence type="ECO:0000313" key="3">
    <source>
        <dbReference type="Proteomes" id="UP001152523"/>
    </source>
</evidence>
<name>A0AAV0DYZ5_9ASTE</name>
<dbReference type="EMBL" id="CAMAPF010000150">
    <property type="protein sequence ID" value="CAH9109297.1"/>
    <property type="molecule type" value="Genomic_DNA"/>
</dbReference>
<keyword evidence="3" id="KW-1185">Reference proteome</keyword>
<evidence type="ECO:0000256" key="1">
    <source>
        <dbReference type="SAM" id="MobiDB-lite"/>
    </source>
</evidence>
<sequence length="158" mass="16958">MEKKTVSSEGQRFLSEKMLDEVAAEGSSRKASAVATWRTVAELTKLRLVILRSLEMASNGGPPTTKENDLGRWKSWPPLSLSCDGGRSGSRAAGSRVPSRARRRRPYFAGGPPGRRSAAEHGLAVASPRVVGWVPDFSCFPCLAGSDKVIPFDRDGSG</sequence>
<feature type="compositionally biased region" description="Low complexity" evidence="1">
    <location>
        <begin position="89"/>
        <end position="98"/>
    </location>
</feature>
<protein>
    <submittedName>
        <fullName evidence="2">Uncharacterized protein</fullName>
    </submittedName>
</protein>
<feature type="region of interest" description="Disordered" evidence="1">
    <location>
        <begin position="80"/>
        <end position="122"/>
    </location>
</feature>
<reference evidence="2" key="1">
    <citation type="submission" date="2022-07" db="EMBL/GenBank/DDBJ databases">
        <authorList>
            <person name="Macas J."/>
            <person name="Novak P."/>
            <person name="Neumann P."/>
        </authorList>
    </citation>
    <scope>NUCLEOTIDE SEQUENCE</scope>
</reference>